<protein>
    <submittedName>
        <fullName evidence="10">Splicing factor</fullName>
    </submittedName>
</protein>
<dbReference type="OrthoDB" id="5411533at2759"/>
<evidence type="ECO:0000259" key="8">
    <source>
        <dbReference type="PROSITE" id="PS50102"/>
    </source>
</evidence>
<proteinExistence type="predicted"/>
<dbReference type="Pfam" id="PF01585">
    <property type="entry name" value="G-patch"/>
    <property type="match status" value="1"/>
</dbReference>
<dbReference type="AlphaFoldDB" id="A0A1Y1WUY4"/>
<feature type="compositionally biased region" description="Polar residues" evidence="7">
    <location>
        <begin position="73"/>
        <end position="93"/>
    </location>
</feature>
<dbReference type="PANTHER" id="PTHR13288:SF8">
    <property type="entry name" value="SPLICING FACTOR 45"/>
    <property type="match status" value="1"/>
</dbReference>
<accession>A0A1Y1WUY4</accession>
<dbReference type="GO" id="GO:0003723">
    <property type="term" value="F:RNA binding"/>
    <property type="evidence" value="ECO:0007669"/>
    <property type="project" value="UniProtKB-UniRule"/>
</dbReference>
<evidence type="ECO:0000256" key="1">
    <source>
        <dbReference type="ARBA" id="ARBA00004123"/>
    </source>
</evidence>
<evidence type="ECO:0000256" key="3">
    <source>
        <dbReference type="ARBA" id="ARBA00022884"/>
    </source>
</evidence>
<feature type="compositionally biased region" description="Polar residues" evidence="7">
    <location>
        <begin position="50"/>
        <end position="62"/>
    </location>
</feature>
<dbReference type="InterPro" id="IPR000467">
    <property type="entry name" value="G_patch_dom"/>
</dbReference>
<dbReference type="PANTHER" id="PTHR13288">
    <property type="entry name" value="SPLICING FACTOR 45 SPF45"/>
    <property type="match status" value="1"/>
</dbReference>
<gene>
    <name evidence="10" type="ORF">K493DRAFT_363350</name>
</gene>
<dbReference type="InParanoid" id="A0A1Y1WUY4"/>
<feature type="region of interest" description="Disordered" evidence="7">
    <location>
        <begin position="1"/>
        <end position="119"/>
    </location>
</feature>
<keyword evidence="11" id="KW-1185">Reference proteome</keyword>
<dbReference type="SMART" id="SM00361">
    <property type="entry name" value="RRM_1"/>
    <property type="match status" value="1"/>
</dbReference>
<evidence type="ECO:0000256" key="2">
    <source>
        <dbReference type="ARBA" id="ARBA00022664"/>
    </source>
</evidence>
<evidence type="ECO:0000313" key="10">
    <source>
        <dbReference type="EMBL" id="ORX77357.1"/>
    </source>
</evidence>
<dbReference type="InterPro" id="IPR003954">
    <property type="entry name" value="RRM_euk-type"/>
</dbReference>
<keyword evidence="3 6" id="KW-0694">RNA-binding</keyword>
<dbReference type="Proteomes" id="UP000193498">
    <property type="component" value="Unassembled WGS sequence"/>
</dbReference>
<dbReference type="GO" id="GO:0071011">
    <property type="term" value="C:precatalytic spliceosome"/>
    <property type="evidence" value="ECO:0007669"/>
    <property type="project" value="TreeGrafter"/>
</dbReference>
<name>A0A1Y1WUY4_9FUNG</name>
<reference evidence="10 11" key="1">
    <citation type="submission" date="2016-07" db="EMBL/GenBank/DDBJ databases">
        <title>Pervasive Adenine N6-methylation of Active Genes in Fungi.</title>
        <authorList>
            <consortium name="DOE Joint Genome Institute"/>
            <person name="Mondo S.J."/>
            <person name="Dannebaum R.O."/>
            <person name="Kuo R.C."/>
            <person name="Labutti K."/>
            <person name="Haridas S."/>
            <person name="Kuo A."/>
            <person name="Salamov A."/>
            <person name="Ahrendt S.R."/>
            <person name="Lipzen A."/>
            <person name="Sullivan W."/>
            <person name="Andreopoulos W.B."/>
            <person name="Clum A."/>
            <person name="Lindquist E."/>
            <person name="Daum C."/>
            <person name="Ramamoorthy G.K."/>
            <person name="Gryganskyi A."/>
            <person name="Culley D."/>
            <person name="Magnuson J.K."/>
            <person name="James T.Y."/>
            <person name="O'Malley M.A."/>
            <person name="Stajich J.E."/>
            <person name="Spatafora J.W."/>
            <person name="Visel A."/>
            <person name="Grigoriev I.V."/>
        </authorList>
    </citation>
    <scope>NUCLEOTIDE SEQUENCE [LARGE SCALE GENOMIC DNA]</scope>
    <source>
        <strain evidence="10 11">CBS 931.73</strain>
    </source>
</reference>
<dbReference type="PROSITE" id="PS50102">
    <property type="entry name" value="RRM"/>
    <property type="match status" value="1"/>
</dbReference>
<organism evidence="10 11">
    <name type="scientific">Basidiobolus meristosporus CBS 931.73</name>
    <dbReference type="NCBI Taxonomy" id="1314790"/>
    <lineage>
        <taxon>Eukaryota</taxon>
        <taxon>Fungi</taxon>
        <taxon>Fungi incertae sedis</taxon>
        <taxon>Zoopagomycota</taxon>
        <taxon>Entomophthoromycotina</taxon>
        <taxon>Basidiobolomycetes</taxon>
        <taxon>Basidiobolales</taxon>
        <taxon>Basidiobolaceae</taxon>
        <taxon>Basidiobolus</taxon>
    </lineage>
</organism>
<comment type="subcellular location">
    <subcellularLocation>
        <location evidence="1">Nucleus</location>
    </subcellularLocation>
</comment>
<comment type="caution">
    <text evidence="10">The sequence shown here is derived from an EMBL/GenBank/DDBJ whole genome shotgun (WGS) entry which is preliminary data.</text>
</comment>
<evidence type="ECO:0000256" key="4">
    <source>
        <dbReference type="ARBA" id="ARBA00023187"/>
    </source>
</evidence>
<feature type="region of interest" description="Disordered" evidence="7">
    <location>
        <begin position="133"/>
        <end position="160"/>
    </location>
</feature>
<dbReference type="InterPro" id="IPR012677">
    <property type="entry name" value="Nucleotide-bd_a/b_plait_sf"/>
</dbReference>
<feature type="domain" description="RRM" evidence="8">
    <location>
        <begin position="271"/>
        <end position="357"/>
    </location>
</feature>
<keyword evidence="5" id="KW-0539">Nucleus</keyword>
<dbReference type="GO" id="GO:0045292">
    <property type="term" value="P:mRNA cis splicing, via spliceosome"/>
    <property type="evidence" value="ECO:0007669"/>
    <property type="project" value="UniProtKB-UniRule"/>
</dbReference>
<dbReference type="SUPFAM" id="SSF54928">
    <property type="entry name" value="RNA-binding domain, RBD"/>
    <property type="match status" value="1"/>
</dbReference>
<evidence type="ECO:0000313" key="11">
    <source>
        <dbReference type="Proteomes" id="UP000193498"/>
    </source>
</evidence>
<evidence type="ECO:0000259" key="9">
    <source>
        <dbReference type="PROSITE" id="PS50174"/>
    </source>
</evidence>
<feature type="domain" description="G-patch" evidence="9">
    <location>
        <begin position="207"/>
        <end position="253"/>
    </location>
</feature>
<keyword evidence="4 6" id="KW-0508">mRNA splicing</keyword>
<feature type="region of interest" description="Disordered" evidence="7">
    <location>
        <begin position="187"/>
        <end position="206"/>
    </location>
</feature>
<dbReference type="InterPro" id="IPR040052">
    <property type="entry name" value="RBM17"/>
</dbReference>
<dbReference type="Gene3D" id="3.30.70.330">
    <property type="match status" value="1"/>
</dbReference>
<dbReference type="EMBL" id="MCFE01000880">
    <property type="protein sequence ID" value="ORX77357.1"/>
    <property type="molecule type" value="Genomic_DNA"/>
</dbReference>
<sequence>MSLYDDLPAPATNEENETTVISTKPESVGWKPRSLQPILRRPQPNKAKVSRSTTGPVSTKEATTIHPLFKPLVQSQPAETTPASAAGTWSQLEYGQKKPPRKRGGPSWDDEYEPHFPNDYDHWKAERRRQREERELSEEMVVEPYESSSSAPVTEHIPPAPNPNLNLNLTGEEAYLQRAKLSQAAAAATTTTTVTPPKREEEPQGSGEKFAYKMLKQYGWTEGQGLGKNGQGINAPLSVERTGLGFGVIVNTATNQATEPKPATESERASTVVLLTNMVRPGEVDDSLQEETAEECARFGAVRRCVIHEVNSGKVAKEEAVRIFVQFEALHSAQRALRELNGRFFAGRKVTARFFDPDRFDRLELAPTEAELGGH</sequence>
<dbReference type="SMART" id="SM00443">
    <property type="entry name" value="G_patch"/>
    <property type="match status" value="1"/>
</dbReference>
<evidence type="ECO:0000256" key="7">
    <source>
        <dbReference type="SAM" id="MobiDB-lite"/>
    </source>
</evidence>
<dbReference type="STRING" id="1314790.A0A1Y1WUY4"/>
<evidence type="ECO:0000256" key="6">
    <source>
        <dbReference type="PIRNR" id="PIRNR031066"/>
    </source>
</evidence>
<dbReference type="FunFam" id="3.30.70.330:FF:000382">
    <property type="entry name" value="G-patch domain-containing protein"/>
    <property type="match status" value="1"/>
</dbReference>
<keyword evidence="2 6" id="KW-0507">mRNA processing</keyword>
<dbReference type="InterPro" id="IPR000504">
    <property type="entry name" value="RRM_dom"/>
</dbReference>
<dbReference type="PIRSF" id="PIRSF031066">
    <property type="entry name" value="Splicing_factor_SPF45"/>
    <property type="match status" value="1"/>
</dbReference>
<dbReference type="InterPro" id="IPR035979">
    <property type="entry name" value="RBD_domain_sf"/>
</dbReference>
<dbReference type="PROSITE" id="PS50174">
    <property type="entry name" value="G_PATCH"/>
    <property type="match status" value="1"/>
</dbReference>
<evidence type="ECO:0000256" key="5">
    <source>
        <dbReference type="ARBA" id="ARBA00023242"/>
    </source>
</evidence>